<proteinExistence type="inferred from homology"/>
<evidence type="ECO:0000313" key="2">
    <source>
        <dbReference type="EMBL" id="KAL2477091.1"/>
    </source>
</evidence>
<feature type="signal peptide" evidence="1">
    <location>
        <begin position="1"/>
        <end position="19"/>
    </location>
</feature>
<gene>
    <name evidence="2" type="ORF">Fot_46105</name>
</gene>
<sequence>MEKEYIILILCSILVIANGVAKGPRAVRKWFKKVSPAKEKLTEFHFYLHDIVSGRNPTNIPVAMANATAQSPTYFGLIAAMDDLITEGPEPNSKVVGRASGGYKFLFRGGTT</sequence>
<comment type="function">
    <text evidence="1">Dirigent proteins impart stereoselectivity on the phenoxy radical-coupling reaction, yielding optically active lignans from two molecules of coniferyl alcohol in the biosynthesis of lignans, flavonolignans, and alkaloids and thus plays a central role in plant secondary metabolism.</text>
</comment>
<comment type="subcellular location">
    <subcellularLocation>
        <location evidence="1">Secreted</location>
        <location evidence="1">Extracellular space</location>
        <location evidence="1">Apoplast</location>
    </subcellularLocation>
</comment>
<reference evidence="3" key="1">
    <citation type="submission" date="2024-07" db="EMBL/GenBank/DDBJ databases">
        <title>Two chromosome-level genome assemblies of Korean endemic species Abeliophyllum distichum and Forsythia ovata (Oleaceae).</title>
        <authorList>
            <person name="Jang H."/>
        </authorList>
    </citation>
    <scope>NUCLEOTIDE SEQUENCE [LARGE SCALE GENOMIC DNA]</scope>
</reference>
<keyword evidence="3" id="KW-1185">Reference proteome</keyword>
<dbReference type="Pfam" id="PF03018">
    <property type="entry name" value="Dirigent"/>
    <property type="match status" value="1"/>
</dbReference>
<name>A0ABD1QM49_9LAMI</name>
<dbReference type="AlphaFoldDB" id="A0ABD1QM49"/>
<dbReference type="InterPro" id="IPR004265">
    <property type="entry name" value="Dirigent"/>
</dbReference>
<dbReference type="EMBL" id="JBFOLJ010000014">
    <property type="protein sequence ID" value="KAL2477091.1"/>
    <property type="molecule type" value="Genomic_DNA"/>
</dbReference>
<comment type="caution">
    <text evidence="2">The sequence shown here is derived from an EMBL/GenBank/DDBJ whole genome shotgun (WGS) entry which is preliminary data.</text>
</comment>
<accession>A0ABD1QM49</accession>
<protein>
    <recommendedName>
        <fullName evidence="1">Dirigent protein</fullName>
    </recommendedName>
</protein>
<feature type="chain" id="PRO_5044534053" description="Dirigent protein" evidence="1">
    <location>
        <begin position="20"/>
        <end position="112"/>
    </location>
</feature>
<comment type="subunit">
    <text evidence="1">Homodimer.</text>
</comment>
<dbReference type="PANTHER" id="PTHR21495">
    <property type="entry name" value="NUCLEOPORIN-RELATED"/>
    <property type="match status" value="1"/>
</dbReference>
<dbReference type="GO" id="GO:0048046">
    <property type="term" value="C:apoplast"/>
    <property type="evidence" value="ECO:0007669"/>
    <property type="project" value="UniProtKB-SubCell"/>
</dbReference>
<evidence type="ECO:0000313" key="3">
    <source>
        <dbReference type="Proteomes" id="UP001604277"/>
    </source>
</evidence>
<keyword evidence="1" id="KW-0052">Apoplast</keyword>
<keyword evidence="1" id="KW-0964">Secreted</keyword>
<keyword evidence="1" id="KW-0732">Signal</keyword>
<dbReference type="Proteomes" id="UP001604277">
    <property type="component" value="Unassembled WGS sequence"/>
</dbReference>
<organism evidence="2 3">
    <name type="scientific">Forsythia ovata</name>
    <dbReference type="NCBI Taxonomy" id="205694"/>
    <lineage>
        <taxon>Eukaryota</taxon>
        <taxon>Viridiplantae</taxon>
        <taxon>Streptophyta</taxon>
        <taxon>Embryophyta</taxon>
        <taxon>Tracheophyta</taxon>
        <taxon>Spermatophyta</taxon>
        <taxon>Magnoliopsida</taxon>
        <taxon>eudicotyledons</taxon>
        <taxon>Gunneridae</taxon>
        <taxon>Pentapetalae</taxon>
        <taxon>asterids</taxon>
        <taxon>lamiids</taxon>
        <taxon>Lamiales</taxon>
        <taxon>Oleaceae</taxon>
        <taxon>Forsythieae</taxon>
        <taxon>Forsythia</taxon>
    </lineage>
</organism>
<evidence type="ECO:0000256" key="1">
    <source>
        <dbReference type="RuleBase" id="RU363099"/>
    </source>
</evidence>
<comment type="similarity">
    <text evidence="1">Belongs to the plant dirigent protein family.</text>
</comment>